<keyword evidence="2" id="KW-1185">Reference proteome</keyword>
<dbReference type="Proteomes" id="UP001157502">
    <property type="component" value="Chromosome 31"/>
</dbReference>
<accession>A0ACC2FAY6</accession>
<sequence>MRRVVKTDISVQAHVMMCSPILADPRGGQQLAGTISLGPVGPYPAHSQLYDERLAMECRETSKDQMTAAVGGGPLVSVKLSHRSAESRDGSLRMDTGGRRQQTLLGEQCESTLDSGLSGHVHGTACPADFKRTERHSLDQVQGIQRPCDKNNAWVNPKQPEPSSRGAACVSTKVHTCPSSPALPASSTGDQLGTLEHYLEGHQAEIRRLLTDAMGSLCQRLDVVERRMEQLCEQGTTHGNSLALLSTQLGQLTTGMTATTTKQDLSSFQVQGKEPRELNEDNQHFMKMLLPVSNCLCNISSSETDLDTGNITGCQRGTMTIFSPSSAQSDDRIEGLGDKMNQSGPLMGASLTEHTMGVTNGVVQDQYSPVSGFGELEADKGHAAFPCFVNFALVETELTDNIEVPLSSPSKMAEGIRILPHPSTSQSPGQSNSTEVPKCPVPSEVRTMAGYSKRAQLNRRGAYFLSPHSVTVVGSSMSEHSSCIALSDVQQTTTSPTHNDHIAFNQCSEEAERDWKPEMKRDKKRQLKLFGEFKLSPFQNGSSKSLLFAVGSTHLENEALLFQLSETARHLVMSRSSPVTRVPLDSDLHRWRNLSRLNCKLKQPWAKERPCYKKLPLRGISSTRGALMVSLPDLEETLPHHWQPLVIMGSPVLPLTPLQLGSLAQTFCSSRCSSKLLVGDTGQRGISHLHTTGQFPMSLSSQMGSPKFSKGCLGTVLAASSYASFHLWFRNKCPGPVMRLSATAVKTVVCQILGSRDKYMCLSSLQDFTGPFGLGNDHSYAQTCSQKASSGGNSTAASSVSLTSSLPRRRRVRLTLEQALSSPLTIHGNSSKTMRLENQLEPLPSIAIASANVKYPGLHGHGRSPPREGGLYDGGVGAQPSHRFKRVSQIRIRKTVPKPDNNLTPMGLPKPKRLKKKEFSLEEIYTNKNYKSPTPNRSLETIFEEPKEKNGLLVCIGHQKRKRVLDFPDFTLPRKRKARANLMPLRVKGPRGRGRRGRPDDVDLDIMLIERLSELEDFFTRQGLES</sequence>
<gene>
    <name evidence="1" type="ORF">DPEC_G00324630</name>
</gene>
<name>A0ACC2FAY6_DALPE</name>
<reference evidence="1" key="1">
    <citation type="submission" date="2021-05" db="EMBL/GenBank/DDBJ databases">
        <authorList>
            <person name="Pan Q."/>
            <person name="Jouanno E."/>
            <person name="Zahm M."/>
            <person name="Klopp C."/>
            <person name="Cabau C."/>
            <person name="Louis A."/>
            <person name="Berthelot C."/>
            <person name="Parey E."/>
            <person name="Roest Crollius H."/>
            <person name="Montfort J."/>
            <person name="Robinson-Rechavi M."/>
            <person name="Bouchez O."/>
            <person name="Lampietro C."/>
            <person name="Lopez Roques C."/>
            <person name="Donnadieu C."/>
            <person name="Postlethwait J."/>
            <person name="Bobe J."/>
            <person name="Dillon D."/>
            <person name="Chandos A."/>
            <person name="von Hippel F."/>
            <person name="Guiguen Y."/>
        </authorList>
    </citation>
    <scope>NUCLEOTIDE SEQUENCE</scope>
    <source>
        <strain evidence="1">YG-Jan2019</strain>
    </source>
</reference>
<comment type="caution">
    <text evidence="1">The sequence shown here is derived from an EMBL/GenBank/DDBJ whole genome shotgun (WGS) entry which is preliminary data.</text>
</comment>
<evidence type="ECO:0000313" key="1">
    <source>
        <dbReference type="EMBL" id="KAJ7988540.1"/>
    </source>
</evidence>
<organism evidence="1 2">
    <name type="scientific">Dallia pectoralis</name>
    <name type="common">Alaska blackfish</name>
    <dbReference type="NCBI Taxonomy" id="75939"/>
    <lineage>
        <taxon>Eukaryota</taxon>
        <taxon>Metazoa</taxon>
        <taxon>Chordata</taxon>
        <taxon>Craniata</taxon>
        <taxon>Vertebrata</taxon>
        <taxon>Euteleostomi</taxon>
        <taxon>Actinopterygii</taxon>
        <taxon>Neopterygii</taxon>
        <taxon>Teleostei</taxon>
        <taxon>Protacanthopterygii</taxon>
        <taxon>Esociformes</taxon>
        <taxon>Umbridae</taxon>
        <taxon>Dallia</taxon>
    </lineage>
</organism>
<evidence type="ECO:0000313" key="2">
    <source>
        <dbReference type="Proteomes" id="UP001157502"/>
    </source>
</evidence>
<proteinExistence type="predicted"/>
<dbReference type="EMBL" id="CM055758">
    <property type="protein sequence ID" value="KAJ7988540.1"/>
    <property type="molecule type" value="Genomic_DNA"/>
</dbReference>
<protein>
    <submittedName>
        <fullName evidence="1">Uncharacterized protein</fullName>
    </submittedName>
</protein>